<dbReference type="AlphaFoldDB" id="A0A9X1WQL7"/>
<name>A0A9X1WQL7_9BACL</name>
<organism evidence="1 2">
    <name type="scientific">Paenibacillus mangrovi</name>
    <dbReference type="NCBI Taxonomy" id="2931978"/>
    <lineage>
        <taxon>Bacteria</taxon>
        <taxon>Bacillati</taxon>
        <taxon>Bacillota</taxon>
        <taxon>Bacilli</taxon>
        <taxon>Bacillales</taxon>
        <taxon>Paenibacillaceae</taxon>
        <taxon>Paenibacillus</taxon>
    </lineage>
</organism>
<dbReference type="Proteomes" id="UP001139347">
    <property type="component" value="Unassembled WGS sequence"/>
</dbReference>
<reference evidence="1" key="1">
    <citation type="submission" date="2022-04" db="EMBL/GenBank/DDBJ databases">
        <title>Paenibacillus mangrovi sp. nov., a novel endophytic bacterium isolated from bark of Kandelia candel.</title>
        <authorList>
            <person name="Tuo L."/>
        </authorList>
    </citation>
    <scope>NUCLEOTIDE SEQUENCE</scope>
    <source>
        <strain evidence="1">KQZ6P-2</strain>
    </source>
</reference>
<comment type="caution">
    <text evidence="1">The sequence shown here is derived from an EMBL/GenBank/DDBJ whole genome shotgun (WGS) entry which is preliminary data.</text>
</comment>
<evidence type="ECO:0000313" key="1">
    <source>
        <dbReference type="EMBL" id="MCJ8013527.1"/>
    </source>
</evidence>
<sequence length="262" mass="30015">MFPTANIDFRLNNGHCIHSPECQRFSKEVVYQKFVIGRYLGVGQIANDQCPSALIPVKNLTYDHYLMKVKKINKGRTLRTAQIADKQDYYCKPFVREQFIPDIVEIHFSKEIRSGGPLTGYYKKSVEEMGGAPSAPHKLSLPSCPNHYEMMWGIFKPIPGYQQGSVVTNEKLLAYICLERIGNLAYYALIIGHGDYLNDGIMYRLHFAVMEWICNAGNPYSQGLDYIMYAGYYHENPGLMFWRKLTGFEAAYLVTDQSDFNP</sequence>
<evidence type="ECO:0000313" key="2">
    <source>
        <dbReference type="Proteomes" id="UP001139347"/>
    </source>
</evidence>
<dbReference type="EMBL" id="JALIRP010000007">
    <property type="protein sequence ID" value="MCJ8013527.1"/>
    <property type="molecule type" value="Genomic_DNA"/>
</dbReference>
<accession>A0A9X1WQL7</accession>
<proteinExistence type="predicted"/>
<keyword evidence="2" id="KW-1185">Reference proteome</keyword>
<dbReference type="RefSeq" id="WP_244727079.1">
    <property type="nucleotide sequence ID" value="NZ_JALIRP010000007.1"/>
</dbReference>
<gene>
    <name evidence="1" type="ORF">MUG84_17520</name>
</gene>
<protein>
    <submittedName>
        <fullName evidence="1">Uncharacterized protein</fullName>
    </submittedName>
</protein>